<organism evidence="10 11">
    <name type="scientific">Camelimonas abortus</name>
    <dbReference type="NCBI Taxonomy" id="1017184"/>
    <lineage>
        <taxon>Bacteria</taxon>
        <taxon>Pseudomonadati</taxon>
        <taxon>Pseudomonadota</taxon>
        <taxon>Alphaproteobacteria</taxon>
        <taxon>Hyphomicrobiales</taxon>
        <taxon>Chelatococcaceae</taxon>
        <taxon>Camelimonas</taxon>
    </lineage>
</organism>
<dbReference type="SUPFAM" id="SSF56645">
    <property type="entry name" value="Acyl-CoA dehydrogenase NM domain-like"/>
    <property type="match status" value="2"/>
</dbReference>
<keyword evidence="4" id="KW-0274">FAD</keyword>
<dbReference type="InterPro" id="IPR037069">
    <property type="entry name" value="AcylCoA_DH/ox_N_sf"/>
</dbReference>
<dbReference type="InterPro" id="IPR013786">
    <property type="entry name" value="AcylCoA_DH/ox_N"/>
</dbReference>
<evidence type="ECO:0000256" key="6">
    <source>
        <dbReference type="SAM" id="Coils"/>
    </source>
</evidence>
<sequence length="783" mass="84900">MNAILPSAAAAAPADIEAFRQHVRAWLRANLPEDLVRRNRTAVHPTRDDMLAISAILARNGWSVPGWPVEEGGTGWTPMQRYVFEAELVAAGAPTNNIQGVSLVGPVIAKFGTPEQKRRFLPDIREGRVYWAQGFSEPGAGSDLASLRTRAVREGDVYVVNGQKIWNSHSHFSDWIFCLTRTDPEAKPQKGISFLLIDLRSPGVTVRPIRSIDGGESLCEVFFDNVRVPVDNLVGEENRGWDYAKWLLGAERVATANVPRNKRNLELLKEMARAERRWGRPLAENADLRRRIAEVEIDLIALEEAVMQALGEDIDDPALPSVLKLEGTRIQQEILRLMVETLGSYGAAFCPEPKDRDGAYLPGLPHAHDAVADFLFMRAATIYGGSSEVQRNILARLLLRGEVASRAPAGEERRMLAESAAAFARRHDGFGNLKKRPPTRGNLRQTLAAFADMGWTGLGVPEAAGGYGGSAADIAVVAAELGRGLVHEPFIGCVVAPAALLAAAGAHELAASLVSGETVFAVAHDEPEARGKTEWVTTRARRDGDGWRLDGFKCMVTGAVAADAFLVSARTAGADGDRAGLSLFRVPAGAPGLTVKAYRTIDNQQVADLVLEGVRPGAGALVGAEGGTFAALDAMMTRVIMVACADAVGAMEQALWTTRDYLRARRQFGQALADFQALQHRLADMYVELELARASLAHGLAALELDDAERRRALVSASKARIGRAAFWVGAQGIQLHGGMGMTEECVIGHYFRRLKVFDTLYGDSHHHACVWMEMNDLRRAAA</sequence>
<keyword evidence="11" id="KW-1185">Reference proteome</keyword>
<dbReference type="Gene3D" id="2.40.110.10">
    <property type="entry name" value="Butyryl-CoA Dehydrogenase, subunit A, domain 2"/>
    <property type="match status" value="2"/>
</dbReference>
<dbReference type="SUPFAM" id="SSF47203">
    <property type="entry name" value="Acyl-CoA dehydrogenase C-terminal domain-like"/>
    <property type="match status" value="2"/>
</dbReference>
<dbReference type="PANTHER" id="PTHR43292:SF3">
    <property type="entry name" value="ACYL-COA DEHYDROGENASE FADE29"/>
    <property type="match status" value="1"/>
</dbReference>
<evidence type="ECO:0000259" key="7">
    <source>
        <dbReference type="Pfam" id="PF00441"/>
    </source>
</evidence>
<protein>
    <submittedName>
        <fullName evidence="10">Acyl-CoA dehydrogenase family protein</fullName>
    </submittedName>
</protein>
<dbReference type="Pfam" id="PF00441">
    <property type="entry name" value="Acyl-CoA_dh_1"/>
    <property type="match status" value="2"/>
</dbReference>
<keyword evidence="5" id="KW-0560">Oxidoreductase</keyword>
<dbReference type="InterPro" id="IPR052161">
    <property type="entry name" value="Mycobact_Acyl-CoA_DH"/>
</dbReference>
<evidence type="ECO:0000313" key="11">
    <source>
        <dbReference type="Proteomes" id="UP001595536"/>
    </source>
</evidence>
<dbReference type="CDD" id="cd00567">
    <property type="entry name" value="ACAD"/>
    <property type="match status" value="1"/>
</dbReference>
<evidence type="ECO:0000256" key="4">
    <source>
        <dbReference type="ARBA" id="ARBA00022827"/>
    </source>
</evidence>
<evidence type="ECO:0000256" key="5">
    <source>
        <dbReference type="ARBA" id="ARBA00023002"/>
    </source>
</evidence>
<feature type="domain" description="Acyl-CoA oxidase/dehydrogenase middle" evidence="8">
    <location>
        <begin position="526"/>
        <end position="613"/>
    </location>
</feature>
<dbReference type="EMBL" id="JBHRUV010000038">
    <property type="protein sequence ID" value="MFC3266406.1"/>
    <property type="molecule type" value="Genomic_DNA"/>
</dbReference>
<dbReference type="InterPro" id="IPR009075">
    <property type="entry name" value="AcylCo_DH/oxidase_C"/>
</dbReference>
<feature type="domain" description="Acyl-CoA oxidase/dehydrogenase middle" evidence="8">
    <location>
        <begin position="132"/>
        <end position="226"/>
    </location>
</feature>
<dbReference type="Proteomes" id="UP001595536">
    <property type="component" value="Unassembled WGS sequence"/>
</dbReference>
<proteinExistence type="inferred from homology"/>
<dbReference type="PANTHER" id="PTHR43292">
    <property type="entry name" value="ACYL-COA DEHYDROGENASE"/>
    <property type="match status" value="1"/>
</dbReference>
<feature type="coiled-coil region" evidence="6">
    <location>
        <begin position="285"/>
        <end position="312"/>
    </location>
</feature>
<evidence type="ECO:0000259" key="8">
    <source>
        <dbReference type="Pfam" id="PF02770"/>
    </source>
</evidence>
<name>A0ABV7LEU3_9HYPH</name>
<dbReference type="InterPro" id="IPR009100">
    <property type="entry name" value="AcylCoA_DH/oxidase_NM_dom_sf"/>
</dbReference>
<comment type="similarity">
    <text evidence="2">Belongs to the acyl-CoA dehydrogenase family.</text>
</comment>
<evidence type="ECO:0000256" key="3">
    <source>
        <dbReference type="ARBA" id="ARBA00022630"/>
    </source>
</evidence>
<dbReference type="InterPro" id="IPR006091">
    <property type="entry name" value="Acyl-CoA_Oxase/DH_mid-dom"/>
</dbReference>
<comment type="cofactor">
    <cofactor evidence="1">
        <name>FAD</name>
        <dbReference type="ChEBI" id="CHEBI:57692"/>
    </cofactor>
</comment>
<feature type="domain" description="Acyl-CoA dehydrogenase/oxidase N-terminal" evidence="9">
    <location>
        <begin position="411"/>
        <end position="493"/>
    </location>
</feature>
<evidence type="ECO:0000256" key="1">
    <source>
        <dbReference type="ARBA" id="ARBA00001974"/>
    </source>
</evidence>
<dbReference type="Pfam" id="PF02770">
    <property type="entry name" value="Acyl-CoA_dh_M"/>
    <property type="match status" value="2"/>
</dbReference>
<dbReference type="InterPro" id="IPR046373">
    <property type="entry name" value="Acyl-CoA_Oxase/DH_mid-dom_sf"/>
</dbReference>
<comment type="caution">
    <text evidence="10">The sequence shown here is derived from an EMBL/GenBank/DDBJ whole genome shotgun (WGS) entry which is preliminary data.</text>
</comment>
<dbReference type="Gene3D" id="1.20.140.10">
    <property type="entry name" value="Butyryl-CoA Dehydrogenase, subunit A, domain 3"/>
    <property type="match status" value="2"/>
</dbReference>
<dbReference type="Gene3D" id="1.10.540.10">
    <property type="entry name" value="Acyl-CoA dehydrogenase/oxidase, N-terminal domain"/>
    <property type="match status" value="2"/>
</dbReference>
<evidence type="ECO:0000256" key="2">
    <source>
        <dbReference type="ARBA" id="ARBA00009347"/>
    </source>
</evidence>
<dbReference type="Pfam" id="PF02771">
    <property type="entry name" value="Acyl-CoA_dh_N"/>
    <property type="match status" value="2"/>
</dbReference>
<keyword evidence="6" id="KW-0175">Coiled coil</keyword>
<feature type="domain" description="Acyl-CoA dehydrogenase/oxidase C-terminal" evidence="7">
    <location>
        <begin position="238"/>
        <end position="398"/>
    </location>
</feature>
<reference evidence="11" key="1">
    <citation type="journal article" date="2019" name="Int. J. Syst. Evol. Microbiol.">
        <title>The Global Catalogue of Microorganisms (GCM) 10K type strain sequencing project: providing services to taxonomists for standard genome sequencing and annotation.</title>
        <authorList>
            <consortium name="The Broad Institute Genomics Platform"/>
            <consortium name="The Broad Institute Genome Sequencing Center for Infectious Disease"/>
            <person name="Wu L."/>
            <person name="Ma J."/>
        </authorList>
    </citation>
    <scope>NUCLEOTIDE SEQUENCE [LARGE SCALE GENOMIC DNA]</scope>
    <source>
        <strain evidence="11">CCM 7941</strain>
    </source>
</reference>
<feature type="domain" description="Acyl-CoA dehydrogenase/oxidase C-terminal" evidence="7">
    <location>
        <begin position="642"/>
        <end position="765"/>
    </location>
</feature>
<evidence type="ECO:0000259" key="9">
    <source>
        <dbReference type="Pfam" id="PF02771"/>
    </source>
</evidence>
<gene>
    <name evidence="10" type="ORF">ACFOEX_08580</name>
</gene>
<accession>A0ABV7LEU3</accession>
<evidence type="ECO:0000313" key="10">
    <source>
        <dbReference type="EMBL" id="MFC3266406.1"/>
    </source>
</evidence>
<dbReference type="InterPro" id="IPR036250">
    <property type="entry name" value="AcylCo_DH-like_C"/>
</dbReference>
<dbReference type="RefSeq" id="WP_376828671.1">
    <property type="nucleotide sequence ID" value="NZ_JBHLWR010000004.1"/>
</dbReference>
<feature type="domain" description="Acyl-CoA dehydrogenase/oxidase N-terminal" evidence="9">
    <location>
        <begin position="15"/>
        <end position="127"/>
    </location>
</feature>
<keyword evidence="3" id="KW-0285">Flavoprotein</keyword>